<organism evidence="1 2">
    <name type="scientific">Galactobacter valiniphilus</name>
    <dbReference type="NCBI Taxonomy" id="2676122"/>
    <lineage>
        <taxon>Bacteria</taxon>
        <taxon>Bacillati</taxon>
        <taxon>Actinomycetota</taxon>
        <taxon>Actinomycetes</taxon>
        <taxon>Micrococcales</taxon>
        <taxon>Micrococcaceae</taxon>
        <taxon>Galactobacter</taxon>
    </lineage>
</organism>
<dbReference type="InterPro" id="IPR034660">
    <property type="entry name" value="DinB/YfiT-like"/>
</dbReference>
<reference evidence="1 2" key="1">
    <citation type="submission" date="2018-07" db="EMBL/GenBank/DDBJ databases">
        <title>Arthrobacter sp. nov., isolated from raw cow's milk with high bacterial count.</title>
        <authorList>
            <person name="Hahne J."/>
            <person name="Isele D."/>
            <person name="Lipski A."/>
        </authorList>
    </citation>
    <scope>NUCLEOTIDE SEQUENCE [LARGE SCALE GENOMIC DNA]</scope>
    <source>
        <strain evidence="1 2">JZ R-35</strain>
    </source>
</reference>
<dbReference type="Gene3D" id="1.20.120.450">
    <property type="entry name" value="dinb family like domain"/>
    <property type="match status" value="1"/>
</dbReference>
<dbReference type="EMBL" id="QQXK01000011">
    <property type="protein sequence ID" value="RII42500.1"/>
    <property type="molecule type" value="Genomic_DNA"/>
</dbReference>
<dbReference type="RefSeq" id="WP_119424442.1">
    <property type="nucleotide sequence ID" value="NZ_QQXK01000011.1"/>
</dbReference>
<proteinExistence type="predicted"/>
<dbReference type="Proteomes" id="UP000265419">
    <property type="component" value="Unassembled WGS sequence"/>
</dbReference>
<accession>A0A399JBR9</accession>
<comment type="caution">
    <text evidence="1">The sequence shown here is derived from an EMBL/GenBank/DDBJ whole genome shotgun (WGS) entry which is preliminary data.</text>
</comment>
<keyword evidence="2" id="KW-1185">Reference proteome</keyword>
<dbReference type="SUPFAM" id="SSF109854">
    <property type="entry name" value="DinB/YfiT-like putative metalloenzymes"/>
    <property type="match status" value="1"/>
</dbReference>
<dbReference type="AlphaFoldDB" id="A0A399JBR9"/>
<protein>
    <recommendedName>
        <fullName evidence="3">DinB family protein</fullName>
    </recommendedName>
</protein>
<evidence type="ECO:0000313" key="2">
    <source>
        <dbReference type="Proteomes" id="UP000265419"/>
    </source>
</evidence>
<evidence type="ECO:0008006" key="3">
    <source>
        <dbReference type="Google" id="ProtNLM"/>
    </source>
</evidence>
<name>A0A399JBR9_9MICC</name>
<sequence length="126" mass="13860">MERHPPSIPSESRDWTFVLESGCRECGWEPTPDVGRLREELTRALGAWPALLAGPEAAVRPEPTVWSAIEYGSHVRDMARLLALRVASMLETDDPQFANWDGDVANVVRRDWAAAATAGTACPSRC</sequence>
<gene>
    <name evidence="1" type="ORF">DWB68_07055</name>
</gene>
<evidence type="ECO:0000313" key="1">
    <source>
        <dbReference type="EMBL" id="RII42500.1"/>
    </source>
</evidence>